<organism evidence="1 2">
    <name type="scientific">Agaricus bisporus var. burnettii</name>
    <dbReference type="NCBI Taxonomy" id="192524"/>
    <lineage>
        <taxon>Eukaryota</taxon>
        <taxon>Fungi</taxon>
        <taxon>Dikarya</taxon>
        <taxon>Basidiomycota</taxon>
        <taxon>Agaricomycotina</taxon>
        <taxon>Agaricomycetes</taxon>
        <taxon>Agaricomycetidae</taxon>
        <taxon>Agaricales</taxon>
        <taxon>Agaricineae</taxon>
        <taxon>Agaricaceae</taxon>
        <taxon>Agaricus</taxon>
    </lineage>
</organism>
<evidence type="ECO:0000313" key="1">
    <source>
        <dbReference type="EMBL" id="KAF7775904.1"/>
    </source>
</evidence>
<dbReference type="Proteomes" id="UP000629468">
    <property type="component" value="Unassembled WGS sequence"/>
</dbReference>
<dbReference type="GO" id="GO:0070860">
    <property type="term" value="C:RNA polymerase I core factor complex"/>
    <property type="evidence" value="ECO:0007669"/>
    <property type="project" value="TreeGrafter"/>
</dbReference>
<dbReference type="InterPro" id="IPR053029">
    <property type="entry name" value="RNA_pol_I-specific_init_factor"/>
</dbReference>
<dbReference type="GO" id="GO:0017025">
    <property type="term" value="F:TBP-class protein binding"/>
    <property type="evidence" value="ECO:0007669"/>
    <property type="project" value="TreeGrafter"/>
</dbReference>
<dbReference type="PANTHER" id="PTHR28244">
    <property type="entry name" value="RNA POLYMERASE I-SPECIFIC TRANSCRIPTION INITIATION FACTOR RRN11"/>
    <property type="match status" value="1"/>
</dbReference>
<dbReference type="Pfam" id="PF04090">
    <property type="entry name" value="Rrn11"/>
    <property type="match status" value="1"/>
</dbReference>
<dbReference type="GO" id="GO:0001181">
    <property type="term" value="F:RNA polymerase I general transcription initiation factor activity"/>
    <property type="evidence" value="ECO:0007669"/>
    <property type="project" value="InterPro"/>
</dbReference>
<dbReference type="GO" id="GO:0042790">
    <property type="term" value="P:nucleolar large rRNA transcription by RNA polymerase I"/>
    <property type="evidence" value="ECO:0007669"/>
    <property type="project" value="TreeGrafter"/>
</dbReference>
<dbReference type="EMBL" id="JABXXO010000006">
    <property type="protein sequence ID" value="KAF7775904.1"/>
    <property type="molecule type" value="Genomic_DNA"/>
</dbReference>
<gene>
    <name evidence="1" type="ORF">Agabi119p4_4297</name>
</gene>
<dbReference type="InterPro" id="IPR007224">
    <property type="entry name" value="TIF_Rrn11"/>
</dbReference>
<dbReference type="InterPro" id="IPR011990">
    <property type="entry name" value="TPR-like_helical_dom_sf"/>
</dbReference>
<dbReference type="PANTHER" id="PTHR28244:SF1">
    <property type="entry name" value="RNA POLYMERASE I-SPECIFIC TRANSCRIPTION INITIATION FACTOR RRN11"/>
    <property type="match status" value="1"/>
</dbReference>
<dbReference type="Gene3D" id="1.25.40.10">
    <property type="entry name" value="Tetratricopeptide repeat domain"/>
    <property type="match status" value="1"/>
</dbReference>
<proteinExistence type="predicted"/>
<comment type="caution">
    <text evidence="1">The sequence shown here is derived from an EMBL/GenBank/DDBJ whole genome shotgun (WGS) entry which is preliminary data.</text>
</comment>
<reference evidence="1 2" key="1">
    <citation type="journal article" name="Sci. Rep.">
        <title>Telomere-to-telomere assembled and centromere annotated genomes of the two main subspecies of the button mushroom Agaricus bisporus reveal especially polymorphic chromosome ends.</title>
        <authorList>
            <person name="Sonnenberg A.S.M."/>
            <person name="Sedaghat-Telgerd N."/>
            <person name="Lavrijssen B."/>
            <person name="Ohm R.A."/>
            <person name="Hendrickx P.M."/>
            <person name="Scholtmeijer K."/>
            <person name="Baars J.J.P."/>
            <person name="van Peer A."/>
        </authorList>
    </citation>
    <scope>NUCLEOTIDE SEQUENCE [LARGE SCALE GENOMIC DNA]</scope>
    <source>
        <strain evidence="1 2">H119_p4</strain>
    </source>
</reference>
<protein>
    <submittedName>
        <fullName evidence="1">Uncharacterized protein</fullName>
    </submittedName>
</protein>
<evidence type="ECO:0000313" key="2">
    <source>
        <dbReference type="Proteomes" id="UP000629468"/>
    </source>
</evidence>
<sequence length="223" mass="25977">MSQNHNFLFASLDSKLPHTSRRVHIRRLYDILQLCIQRNDVVRASRAWAILVQCKEFRWDEHWATGLYILNGGGVSSENIPQRINYLRAMMLRDTDKEEMLKELILLYIMSSRYQDALDELELYLPSFPYQDNPILHIYAGLLSLQLAQKRDAHTLGQSLLRDAQAHLNQAKTVDPSNTVAEAFLHRIETLQRQSDDMNLVDSEDELTVRVDDSTPQRKRKKT</sequence>
<dbReference type="GO" id="GO:0001164">
    <property type="term" value="F:RNA polymerase I core promoter sequence-specific DNA binding"/>
    <property type="evidence" value="ECO:0007669"/>
    <property type="project" value="InterPro"/>
</dbReference>
<dbReference type="AlphaFoldDB" id="A0A8H7KGU3"/>
<dbReference type="SUPFAM" id="SSF48452">
    <property type="entry name" value="TPR-like"/>
    <property type="match status" value="1"/>
</dbReference>
<name>A0A8H7KGU3_AGABI</name>
<dbReference type="OMA" id="WNIGLEI"/>
<accession>A0A8H7KGU3</accession>